<evidence type="ECO:0000259" key="3">
    <source>
        <dbReference type="Pfam" id="PF00144"/>
    </source>
</evidence>
<feature type="signal peptide" evidence="2">
    <location>
        <begin position="1"/>
        <end position="20"/>
    </location>
</feature>
<evidence type="ECO:0000313" key="5">
    <source>
        <dbReference type="Proteomes" id="UP000054988"/>
    </source>
</evidence>
<evidence type="ECO:0000256" key="2">
    <source>
        <dbReference type="SAM" id="SignalP"/>
    </source>
</evidence>
<comment type="similarity">
    <text evidence="1">Belongs to the peptidase S12 family.</text>
</comment>
<dbReference type="InterPro" id="IPR001466">
    <property type="entry name" value="Beta-lactam-related"/>
</dbReference>
<dbReference type="AlphaFoldDB" id="A0A0W0FMK6"/>
<dbReference type="InterPro" id="IPR050491">
    <property type="entry name" value="AmpC-like"/>
</dbReference>
<dbReference type="Gene3D" id="3.40.710.10">
    <property type="entry name" value="DD-peptidase/beta-lactamase superfamily"/>
    <property type="match status" value="1"/>
</dbReference>
<evidence type="ECO:0000256" key="1">
    <source>
        <dbReference type="ARBA" id="ARBA00038215"/>
    </source>
</evidence>
<dbReference type="Proteomes" id="UP000054988">
    <property type="component" value="Unassembled WGS sequence"/>
</dbReference>
<sequence length="581" mass="61837">MLRALLFSSALFFSLSTSAAQNVLTTEVDTFIEGTLASWFSSGGVGVAVVRQLEDGTWNVETKGYGNRGDGNNVTADTLFAMGSSSKLFGALTTGLLIANESVTPRITLDTKIADIIPGWQLADPVASEQATIVDLASHRTGLPGHLLSYTKEDNVTSIIERLRYLKPSAGFRETFQYSNIFYGVLSHLTEVLSTNMKFARYAKQHLFDPLGMSSTTFSYQVAKSSGNLASGVGRDNLSLADLGSAIPRAMPFWANDTEDGSYMSGAGGMISNAKDTAVFLQTLLLNGQNPSTGETIIPAGVIDAVTTGITVAEDMNIIKALGPPEVKSLFSPTVYGAGQTTSTYRGHVVIQHGGDVPGFHSQVSRLPYDKLGVAVLLNDHEFGAYMRDVLVYGIIDRALGLEPVDLTTPTQKALISGAKQPTSRPSDAPEPSVGTISSLVGEYKAPGYGSSLKLCAFIPNEQPTEECQAMVAGKPIVDPTIPTLLAEISSPLATHISLRHFSGNYFNLTSLYVLPTGDESRPFWASSTGNPRLAEFAMDESGVVGFGITGNFWTAGGSAGTREPVGDTVKDRAEVYYSRS</sequence>
<protein>
    <recommendedName>
        <fullName evidence="3">Beta-lactamase-related domain-containing protein</fullName>
    </recommendedName>
</protein>
<dbReference type="eggNOG" id="ENOG502S0EY">
    <property type="taxonomic scope" value="Eukaryota"/>
</dbReference>
<dbReference type="PANTHER" id="PTHR46825:SF15">
    <property type="entry name" value="BETA-LACTAMASE-RELATED DOMAIN-CONTAINING PROTEIN"/>
    <property type="match status" value="1"/>
</dbReference>
<gene>
    <name evidence="4" type="ORF">WG66_9858</name>
</gene>
<evidence type="ECO:0000313" key="4">
    <source>
        <dbReference type="EMBL" id="KTB37562.1"/>
    </source>
</evidence>
<comment type="caution">
    <text evidence="4">The sequence shown here is derived from an EMBL/GenBank/DDBJ whole genome shotgun (WGS) entry which is preliminary data.</text>
</comment>
<feature type="chain" id="PRO_5006901845" description="Beta-lactamase-related domain-containing protein" evidence="2">
    <location>
        <begin position="21"/>
        <end position="581"/>
    </location>
</feature>
<dbReference type="SUPFAM" id="SSF56601">
    <property type="entry name" value="beta-lactamase/transpeptidase-like"/>
    <property type="match status" value="1"/>
</dbReference>
<name>A0A0W0FMK6_MONRR</name>
<dbReference type="EMBL" id="LATX01001842">
    <property type="protein sequence ID" value="KTB37562.1"/>
    <property type="molecule type" value="Genomic_DNA"/>
</dbReference>
<keyword evidence="2" id="KW-0732">Signal</keyword>
<dbReference type="InterPro" id="IPR012338">
    <property type="entry name" value="Beta-lactam/transpept-like"/>
</dbReference>
<organism evidence="4 5">
    <name type="scientific">Moniliophthora roreri</name>
    <name type="common">Frosty pod rot fungus</name>
    <name type="synonym">Monilia roreri</name>
    <dbReference type="NCBI Taxonomy" id="221103"/>
    <lineage>
        <taxon>Eukaryota</taxon>
        <taxon>Fungi</taxon>
        <taxon>Dikarya</taxon>
        <taxon>Basidiomycota</taxon>
        <taxon>Agaricomycotina</taxon>
        <taxon>Agaricomycetes</taxon>
        <taxon>Agaricomycetidae</taxon>
        <taxon>Agaricales</taxon>
        <taxon>Marasmiineae</taxon>
        <taxon>Marasmiaceae</taxon>
        <taxon>Moniliophthora</taxon>
    </lineage>
</organism>
<accession>A0A0W0FMK6</accession>
<reference evidence="4 5" key="1">
    <citation type="submission" date="2015-12" db="EMBL/GenBank/DDBJ databases">
        <title>Draft genome sequence of Moniliophthora roreri, the causal agent of frosty pod rot of cacao.</title>
        <authorList>
            <person name="Aime M.C."/>
            <person name="Diaz-Valderrama J.R."/>
            <person name="Kijpornyongpan T."/>
            <person name="Phillips-Mora W."/>
        </authorList>
    </citation>
    <scope>NUCLEOTIDE SEQUENCE [LARGE SCALE GENOMIC DNA]</scope>
    <source>
        <strain evidence="4 5">MCA 2952</strain>
    </source>
</reference>
<dbReference type="Pfam" id="PF00144">
    <property type="entry name" value="Beta-lactamase"/>
    <property type="match status" value="1"/>
</dbReference>
<dbReference type="PANTHER" id="PTHR46825">
    <property type="entry name" value="D-ALANYL-D-ALANINE-CARBOXYPEPTIDASE/ENDOPEPTIDASE AMPH"/>
    <property type="match status" value="1"/>
</dbReference>
<feature type="domain" description="Beta-lactamase-related" evidence="3">
    <location>
        <begin position="48"/>
        <end position="383"/>
    </location>
</feature>
<proteinExistence type="inferred from homology"/>